<evidence type="ECO:0008006" key="3">
    <source>
        <dbReference type="Google" id="ProtNLM"/>
    </source>
</evidence>
<dbReference type="SUPFAM" id="SSF54427">
    <property type="entry name" value="NTF2-like"/>
    <property type="match status" value="1"/>
</dbReference>
<gene>
    <name evidence="1" type="ORF">GCM10009776_18230</name>
</gene>
<keyword evidence="2" id="KW-1185">Reference proteome</keyword>
<protein>
    <recommendedName>
        <fullName evidence="3">Ester cyclase</fullName>
    </recommendedName>
</protein>
<dbReference type="Gene3D" id="3.10.450.50">
    <property type="match status" value="1"/>
</dbReference>
<dbReference type="InterPro" id="IPR032710">
    <property type="entry name" value="NTF2-like_dom_sf"/>
</dbReference>
<evidence type="ECO:0000313" key="2">
    <source>
        <dbReference type="Proteomes" id="UP001499933"/>
    </source>
</evidence>
<dbReference type="Proteomes" id="UP001499933">
    <property type="component" value="Unassembled WGS sequence"/>
</dbReference>
<name>A0ABN2QQB5_9MICO</name>
<dbReference type="InterPro" id="IPR009959">
    <property type="entry name" value="Cyclase_SnoaL-like"/>
</dbReference>
<organism evidence="1 2">
    <name type="scientific">Microbacterium deminutum</name>
    <dbReference type="NCBI Taxonomy" id="344164"/>
    <lineage>
        <taxon>Bacteria</taxon>
        <taxon>Bacillati</taxon>
        <taxon>Actinomycetota</taxon>
        <taxon>Actinomycetes</taxon>
        <taxon>Micrococcales</taxon>
        <taxon>Microbacteriaceae</taxon>
        <taxon>Microbacterium</taxon>
    </lineage>
</organism>
<reference evidence="1 2" key="1">
    <citation type="journal article" date="2019" name="Int. J. Syst. Evol. Microbiol.">
        <title>The Global Catalogue of Microorganisms (GCM) 10K type strain sequencing project: providing services to taxonomists for standard genome sequencing and annotation.</title>
        <authorList>
            <consortium name="The Broad Institute Genomics Platform"/>
            <consortium name="The Broad Institute Genome Sequencing Center for Infectious Disease"/>
            <person name="Wu L."/>
            <person name="Ma J."/>
        </authorList>
    </citation>
    <scope>NUCLEOTIDE SEQUENCE [LARGE SCALE GENOMIC DNA]</scope>
    <source>
        <strain evidence="1 2">JCM 14901</strain>
    </source>
</reference>
<accession>A0ABN2QQB5</accession>
<dbReference type="EMBL" id="BAAAOG010000002">
    <property type="protein sequence ID" value="GAA1956438.1"/>
    <property type="molecule type" value="Genomic_DNA"/>
</dbReference>
<comment type="caution">
    <text evidence="1">The sequence shown here is derived from an EMBL/GenBank/DDBJ whole genome shotgun (WGS) entry which is preliminary data.</text>
</comment>
<sequence>MHLPGQVQMSLRAATGADNEDVEPWEMREWYAEYLDACNRHDLDAIRSFVAPSVRRSHLPGGADAWVADMADLFHAFPDWRWRRIQLVVEDDRLAAHLRASGTHLGVFRGIAPTRRHANVAEFAIYRVTKGRIAEFSGTTDHSELLTQLKG</sequence>
<dbReference type="Pfam" id="PF07366">
    <property type="entry name" value="SnoaL"/>
    <property type="match status" value="1"/>
</dbReference>
<proteinExistence type="predicted"/>
<dbReference type="PANTHER" id="PTHR38436:SF1">
    <property type="entry name" value="ESTER CYCLASE"/>
    <property type="match status" value="1"/>
</dbReference>
<dbReference type="PANTHER" id="PTHR38436">
    <property type="entry name" value="POLYKETIDE CYCLASE SNOAL-LIKE DOMAIN"/>
    <property type="match status" value="1"/>
</dbReference>
<evidence type="ECO:0000313" key="1">
    <source>
        <dbReference type="EMBL" id="GAA1956438.1"/>
    </source>
</evidence>